<reference evidence="3" key="1">
    <citation type="submission" date="2020-01" db="EMBL/GenBank/DDBJ databases">
        <title>Identification and distribution of gene clusters putatively required for synthesis of sphingolipid metabolism inhibitors in phylogenetically diverse species of the filamentous fungus Fusarium.</title>
        <authorList>
            <person name="Kim H.-S."/>
            <person name="Busman M."/>
            <person name="Brown D.W."/>
            <person name="Divon H."/>
            <person name="Uhlig S."/>
            <person name="Proctor R.H."/>
        </authorList>
    </citation>
    <scope>NUCLEOTIDE SEQUENCE</scope>
    <source>
        <strain evidence="3">NRRL 53441</strain>
    </source>
</reference>
<protein>
    <submittedName>
        <fullName evidence="3">NUDIX domain-containing protein</fullName>
    </submittedName>
</protein>
<proteinExistence type="predicted"/>
<comment type="caution">
    <text evidence="3">The sequence shown here is derived from an EMBL/GenBank/DDBJ whole genome shotgun (WGS) entry which is preliminary data.</text>
</comment>
<evidence type="ECO:0000313" key="3">
    <source>
        <dbReference type="EMBL" id="KAF4418492.1"/>
    </source>
</evidence>
<keyword evidence="2" id="KW-0732">Signal</keyword>
<evidence type="ECO:0000256" key="1">
    <source>
        <dbReference type="SAM" id="MobiDB-lite"/>
    </source>
</evidence>
<organism evidence="3 4">
    <name type="scientific">Fusarium austroafricanum</name>
    <dbReference type="NCBI Taxonomy" id="2364996"/>
    <lineage>
        <taxon>Eukaryota</taxon>
        <taxon>Fungi</taxon>
        <taxon>Dikarya</taxon>
        <taxon>Ascomycota</taxon>
        <taxon>Pezizomycotina</taxon>
        <taxon>Sordariomycetes</taxon>
        <taxon>Hypocreomycetidae</taxon>
        <taxon>Hypocreales</taxon>
        <taxon>Nectriaceae</taxon>
        <taxon>Fusarium</taxon>
        <taxon>Fusarium concolor species complex</taxon>
    </lineage>
</organism>
<feature type="signal peptide" evidence="2">
    <location>
        <begin position="1"/>
        <end position="17"/>
    </location>
</feature>
<dbReference type="Gene3D" id="3.90.79.10">
    <property type="entry name" value="Nucleoside Triphosphate Pyrophosphohydrolase"/>
    <property type="match status" value="1"/>
</dbReference>
<dbReference type="OrthoDB" id="2011998at2759"/>
<dbReference type="Proteomes" id="UP000605986">
    <property type="component" value="Unassembled WGS sequence"/>
</dbReference>
<evidence type="ECO:0000313" key="4">
    <source>
        <dbReference type="Proteomes" id="UP000605986"/>
    </source>
</evidence>
<gene>
    <name evidence="3" type="ORF">F53441_14477</name>
</gene>
<dbReference type="EMBL" id="JAADJG010001312">
    <property type="protein sequence ID" value="KAF4418492.1"/>
    <property type="molecule type" value="Genomic_DNA"/>
</dbReference>
<dbReference type="InterPro" id="IPR015797">
    <property type="entry name" value="NUDIX_hydrolase-like_dom_sf"/>
</dbReference>
<feature type="region of interest" description="Disordered" evidence="1">
    <location>
        <begin position="72"/>
        <end position="92"/>
    </location>
</feature>
<sequence>MKVTALGLVALATTVFAGTMDSSLGKRACTPSTCHCNGIQGQFCGYDDPANPGCRTGAANFSVKPEKLLLRGTGSTERDGSDGLVTGTTPPLPLQPGPISSHCFDLIHVAMIEAAIQHSKEAIKAAVCASTNGIISHKTIGSQQPGIQYGERSAVRVVVTDTVNRVAIVKVAKDDYYKLPGGGIEEGEDHAKTAERDVFLLTEA</sequence>
<evidence type="ECO:0000256" key="2">
    <source>
        <dbReference type="SAM" id="SignalP"/>
    </source>
</evidence>
<accession>A0A8H4JDX3</accession>
<dbReference type="AlphaFoldDB" id="A0A8H4JDX3"/>
<keyword evidence="4" id="KW-1185">Reference proteome</keyword>
<name>A0A8H4JDX3_9HYPO</name>
<dbReference type="SUPFAM" id="SSF55811">
    <property type="entry name" value="Nudix"/>
    <property type="match status" value="1"/>
</dbReference>
<feature type="chain" id="PRO_5034818554" evidence="2">
    <location>
        <begin position="18"/>
        <end position="204"/>
    </location>
</feature>